<dbReference type="InterPro" id="IPR013656">
    <property type="entry name" value="PAS_4"/>
</dbReference>
<keyword evidence="5" id="KW-1185">Reference proteome</keyword>
<dbReference type="RefSeq" id="WP_092727362.1">
    <property type="nucleotide sequence ID" value="NZ_FNGW01000010.1"/>
</dbReference>
<dbReference type="NCBIfam" id="TIGR00254">
    <property type="entry name" value="GGDEF"/>
    <property type="match status" value="1"/>
</dbReference>
<dbReference type="InterPro" id="IPR043128">
    <property type="entry name" value="Rev_trsase/Diguanyl_cyclase"/>
</dbReference>
<feature type="domain" description="GGDEF" evidence="2">
    <location>
        <begin position="278"/>
        <end position="409"/>
    </location>
</feature>
<evidence type="ECO:0000259" key="1">
    <source>
        <dbReference type="PROSITE" id="PS50113"/>
    </source>
</evidence>
<dbReference type="InterPro" id="IPR000160">
    <property type="entry name" value="GGDEF_dom"/>
</dbReference>
<name>A0A1G9SNH1_9FIRM</name>
<dbReference type="PANTHER" id="PTHR43155:SF2">
    <property type="entry name" value="CYCLIC DI-GMP PHOSPHODIESTERASE PA4108"/>
    <property type="match status" value="1"/>
</dbReference>
<dbReference type="Gene3D" id="3.30.450.20">
    <property type="entry name" value="PAS domain"/>
    <property type="match status" value="2"/>
</dbReference>
<accession>A0A1G9SNH1</accession>
<reference evidence="4 5" key="1">
    <citation type="submission" date="2016-10" db="EMBL/GenBank/DDBJ databases">
        <authorList>
            <person name="de Groot N.N."/>
        </authorList>
    </citation>
    <scope>NUCLEOTIDE SEQUENCE [LARGE SCALE GENOMIC DNA]</scope>
    <source>
        <strain evidence="4 5">DSM 797</strain>
    </source>
</reference>
<dbReference type="PROSITE" id="PS50887">
    <property type="entry name" value="GGDEF"/>
    <property type="match status" value="1"/>
</dbReference>
<evidence type="ECO:0000313" key="5">
    <source>
        <dbReference type="Proteomes" id="UP000199068"/>
    </source>
</evidence>
<dbReference type="InterPro" id="IPR003607">
    <property type="entry name" value="HD/PDEase_dom"/>
</dbReference>
<dbReference type="AlphaFoldDB" id="A0A1G9SNH1"/>
<dbReference type="SUPFAM" id="SSF55785">
    <property type="entry name" value="PYP-like sensor domain (PAS domain)"/>
    <property type="match status" value="2"/>
</dbReference>
<evidence type="ECO:0000259" key="2">
    <source>
        <dbReference type="PROSITE" id="PS50887"/>
    </source>
</evidence>
<feature type="domain" description="PAC" evidence="1">
    <location>
        <begin position="197"/>
        <end position="249"/>
    </location>
</feature>
<dbReference type="Proteomes" id="UP000199068">
    <property type="component" value="Unassembled WGS sequence"/>
</dbReference>
<dbReference type="Gene3D" id="3.30.70.270">
    <property type="match status" value="1"/>
</dbReference>
<organism evidence="4 5">
    <name type="scientific">Romboutsia lituseburensis DSM 797</name>
    <dbReference type="NCBI Taxonomy" id="1121325"/>
    <lineage>
        <taxon>Bacteria</taxon>
        <taxon>Bacillati</taxon>
        <taxon>Bacillota</taxon>
        <taxon>Clostridia</taxon>
        <taxon>Peptostreptococcales</taxon>
        <taxon>Peptostreptococcaceae</taxon>
        <taxon>Romboutsia</taxon>
    </lineage>
</organism>
<dbReference type="InterPro" id="IPR037522">
    <property type="entry name" value="HD_GYP_dom"/>
</dbReference>
<dbReference type="CDD" id="cd00077">
    <property type="entry name" value="HDc"/>
    <property type="match status" value="1"/>
</dbReference>
<dbReference type="InterPro" id="IPR000700">
    <property type="entry name" value="PAS-assoc_C"/>
</dbReference>
<dbReference type="InterPro" id="IPR000014">
    <property type="entry name" value="PAS"/>
</dbReference>
<dbReference type="EMBL" id="FNGW01000010">
    <property type="protein sequence ID" value="SDM36961.1"/>
    <property type="molecule type" value="Genomic_DNA"/>
</dbReference>
<dbReference type="SUPFAM" id="SSF55073">
    <property type="entry name" value="Nucleotide cyclase"/>
    <property type="match status" value="1"/>
</dbReference>
<dbReference type="SMART" id="SM00267">
    <property type="entry name" value="GGDEF"/>
    <property type="match status" value="1"/>
</dbReference>
<dbReference type="SMART" id="SM00471">
    <property type="entry name" value="HDc"/>
    <property type="match status" value="1"/>
</dbReference>
<dbReference type="NCBIfam" id="TIGR00229">
    <property type="entry name" value="sensory_box"/>
    <property type="match status" value="1"/>
</dbReference>
<dbReference type="STRING" id="1121325.SAMN04515677_11034"/>
<dbReference type="PANTHER" id="PTHR43155">
    <property type="entry name" value="CYCLIC DI-GMP PHOSPHODIESTERASE PA4108-RELATED"/>
    <property type="match status" value="1"/>
</dbReference>
<evidence type="ECO:0000313" key="4">
    <source>
        <dbReference type="EMBL" id="SDM36961.1"/>
    </source>
</evidence>
<proteinExistence type="predicted"/>
<dbReference type="InterPro" id="IPR035965">
    <property type="entry name" value="PAS-like_dom_sf"/>
</dbReference>
<dbReference type="SUPFAM" id="SSF109604">
    <property type="entry name" value="HD-domain/PDEase-like"/>
    <property type="match status" value="1"/>
</dbReference>
<dbReference type="PROSITE" id="PS50113">
    <property type="entry name" value="PAC"/>
    <property type="match status" value="1"/>
</dbReference>
<feature type="domain" description="HD-GYP" evidence="3">
    <location>
        <begin position="399"/>
        <end position="594"/>
    </location>
</feature>
<protein>
    <submittedName>
        <fullName evidence="4">PAS domain S-box-containing protein/diguanylate cyclase (GGDEF) domain-containing protein</fullName>
    </submittedName>
</protein>
<dbReference type="Pfam" id="PF00990">
    <property type="entry name" value="GGDEF"/>
    <property type="match status" value="1"/>
</dbReference>
<dbReference type="InterPro" id="IPR029787">
    <property type="entry name" value="Nucleotide_cyclase"/>
</dbReference>
<dbReference type="CDD" id="cd01949">
    <property type="entry name" value="GGDEF"/>
    <property type="match status" value="1"/>
</dbReference>
<dbReference type="Gene3D" id="1.10.3210.10">
    <property type="entry name" value="Hypothetical protein af1432"/>
    <property type="match status" value="1"/>
</dbReference>
<dbReference type="Pfam" id="PF13487">
    <property type="entry name" value="HD_5"/>
    <property type="match status" value="1"/>
</dbReference>
<dbReference type="PROSITE" id="PS51832">
    <property type="entry name" value="HD_GYP"/>
    <property type="match status" value="1"/>
</dbReference>
<gene>
    <name evidence="4" type="ORF">SAMN04515677_11034</name>
</gene>
<sequence length="594" mass="68193">MENIFKLFLKNIPFPIWIKGLDGKFKFVTQEYVSIYKKDISDFIDKKNEDIFDRELVEKYNSHLNWVVKNKKARTQEGYLNGEYRECTIFPILNNEGNTIAIGGFIGNINDIKVKDKEIKEQRNIINTIIDTLPGVIFYKDINHKYVYCNEGCKSFYRQKGIKNIIGKTDLEINEDKKLAQKFISDDIYIIKNKESIYNEVAFTLENGSKQYREVAKLPALDENNDVMGVVGISRDITAKKEFNNKLKYLSYTDILTGTHNRAFFEEKAIELFKEENFPIGVIMGDANGLKLINDSVGHLEGDKLLKNIANIIKESCKDKGYVCRIGGDEFVVLVPHADEKYCEIIIKDILNKCKNKKQDFINISISLGASTTDNINKDIHQTFKEAEDKVYRQKLLQEKSIRSAIMNSLKVGLETKSVETEEHTERLVKNALKIGKKLRLTMAELDELILVAKLHDIGKIGISEEILLKPGKLTNEEYEIMKSHTEKGFRIVQSSSELIHVARGVLTHHERWDGNGYPLGLKGQEIPLLSRIVSVVDSYDAMTNDRIYKKAISKKDAINELEKNSGTQFDPDIVKVFIDILNREDPYNFFKIE</sequence>
<evidence type="ECO:0000259" key="3">
    <source>
        <dbReference type="PROSITE" id="PS51832"/>
    </source>
</evidence>
<dbReference type="Pfam" id="PF08448">
    <property type="entry name" value="PAS_4"/>
    <property type="match status" value="1"/>
</dbReference>